<dbReference type="Proteomes" id="UP000593579">
    <property type="component" value="Unassembled WGS sequence"/>
</dbReference>
<protein>
    <recommendedName>
        <fullName evidence="4">Reverse transcriptase zinc-binding domain-containing protein</fullName>
    </recommendedName>
</protein>
<sequence length="108" mass="13267">SKLEKTSHLFFKCKYIKGFWIKIFDWWEVVWNQVDGFEYFFALCNKVKIVRIRKSFWLILISAACWTIWLARNGLVFESRRVSMENLIFQSNKRALLWIRFIYNEVML</sequence>
<evidence type="ECO:0008006" key="4">
    <source>
        <dbReference type="Google" id="ProtNLM"/>
    </source>
</evidence>
<feature type="transmembrane region" description="Helical" evidence="1">
    <location>
        <begin position="56"/>
        <end position="75"/>
    </location>
</feature>
<evidence type="ECO:0000313" key="3">
    <source>
        <dbReference type="Proteomes" id="UP000593579"/>
    </source>
</evidence>
<reference evidence="2 3" key="1">
    <citation type="journal article" date="2019" name="Genome Biol. Evol.">
        <title>Insights into the evolution of the New World diploid cottons (Gossypium, subgenus Houzingenia) based on genome sequencing.</title>
        <authorList>
            <person name="Grover C.E."/>
            <person name="Arick M.A. 2nd"/>
            <person name="Thrash A."/>
            <person name="Conover J.L."/>
            <person name="Sanders W.S."/>
            <person name="Peterson D.G."/>
            <person name="Frelichowski J.E."/>
            <person name="Scheffler J.A."/>
            <person name="Scheffler B.E."/>
            <person name="Wendel J.F."/>
        </authorList>
    </citation>
    <scope>NUCLEOTIDE SEQUENCE [LARGE SCALE GENOMIC DNA]</scope>
    <source>
        <strain evidence="2">5</strain>
        <tissue evidence="2">Leaf</tissue>
    </source>
</reference>
<comment type="caution">
    <text evidence="2">The sequence shown here is derived from an EMBL/GenBank/DDBJ whole genome shotgun (WGS) entry which is preliminary data.</text>
</comment>
<keyword evidence="3" id="KW-1185">Reference proteome</keyword>
<dbReference type="AlphaFoldDB" id="A0A7J9D6U6"/>
<gene>
    <name evidence="2" type="ORF">Gogos_020638</name>
</gene>
<accession>A0A7J9D6U6</accession>
<evidence type="ECO:0000313" key="2">
    <source>
        <dbReference type="EMBL" id="MBA0756440.1"/>
    </source>
</evidence>
<dbReference type="EMBL" id="JABEZY010274598">
    <property type="protein sequence ID" value="MBA0756440.1"/>
    <property type="molecule type" value="Genomic_DNA"/>
</dbReference>
<evidence type="ECO:0000256" key="1">
    <source>
        <dbReference type="SAM" id="Phobius"/>
    </source>
</evidence>
<keyword evidence="1" id="KW-1133">Transmembrane helix</keyword>
<keyword evidence="1" id="KW-0812">Transmembrane</keyword>
<dbReference type="OrthoDB" id="970342at2759"/>
<organism evidence="2 3">
    <name type="scientific">Gossypium gossypioides</name>
    <name type="common">Mexican cotton</name>
    <name type="synonym">Selera gossypioides</name>
    <dbReference type="NCBI Taxonomy" id="34282"/>
    <lineage>
        <taxon>Eukaryota</taxon>
        <taxon>Viridiplantae</taxon>
        <taxon>Streptophyta</taxon>
        <taxon>Embryophyta</taxon>
        <taxon>Tracheophyta</taxon>
        <taxon>Spermatophyta</taxon>
        <taxon>Magnoliopsida</taxon>
        <taxon>eudicotyledons</taxon>
        <taxon>Gunneridae</taxon>
        <taxon>Pentapetalae</taxon>
        <taxon>rosids</taxon>
        <taxon>malvids</taxon>
        <taxon>Malvales</taxon>
        <taxon>Malvaceae</taxon>
        <taxon>Malvoideae</taxon>
        <taxon>Gossypium</taxon>
    </lineage>
</organism>
<feature type="non-terminal residue" evidence="2">
    <location>
        <position position="1"/>
    </location>
</feature>
<proteinExistence type="predicted"/>
<keyword evidence="1" id="KW-0472">Membrane</keyword>
<name>A0A7J9D6U6_GOSGO</name>